<dbReference type="AlphaFoldDB" id="A0A1G2DBJ3"/>
<keyword evidence="1" id="KW-0472">Membrane</keyword>
<evidence type="ECO:0000313" key="2">
    <source>
        <dbReference type="EMBL" id="OGZ10995.1"/>
    </source>
</evidence>
<feature type="transmembrane region" description="Helical" evidence="1">
    <location>
        <begin position="85"/>
        <end position="104"/>
    </location>
</feature>
<protein>
    <submittedName>
        <fullName evidence="2">Uncharacterized protein</fullName>
    </submittedName>
</protein>
<sequence>MTQPLTQRDRQLTKRIMRRIYLIWSIRLLLHPTTLKALIAALLIVRSMEYVSYANVFANMPALYNVSAGMQFVKVAMYHTHPMTLVLLSSVAWLAVWAVADMLFRKKEAWL</sequence>
<evidence type="ECO:0000256" key="1">
    <source>
        <dbReference type="SAM" id="Phobius"/>
    </source>
</evidence>
<reference evidence="2 3" key="1">
    <citation type="journal article" date="2016" name="Nat. Commun.">
        <title>Thousands of microbial genomes shed light on interconnected biogeochemical processes in an aquifer system.</title>
        <authorList>
            <person name="Anantharaman K."/>
            <person name="Brown C.T."/>
            <person name="Hug L.A."/>
            <person name="Sharon I."/>
            <person name="Castelle C.J."/>
            <person name="Probst A.J."/>
            <person name="Thomas B.C."/>
            <person name="Singh A."/>
            <person name="Wilkins M.J."/>
            <person name="Karaoz U."/>
            <person name="Brodie E.L."/>
            <person name="Williams K.H."/>
            <person name="Hubbard S.S."/>
            <person name="Banfield J.F."/>
        </authorList>
    </citation>
    <scope>NUCLEOTIDE SEQUENCE [LARGE SCALE GENOMIC DNA]</scope>
</reference>
<proteinExistence type="predicted"/>
<gene>
    <name evidence="2" type="ORF">A3C93_01445</name>
</gene>
<organism evidence="2 3">
    <name type="scientific">Candidatus Lloydbacteria bacterium RIFCSPHIGHO2_02_FULL_54_17</name>
    <dbReference type="NCBI Taxonomy" id="1798664"/>
    <lineage>
        <taxon>Bacteria</taxon>
        <taxon>Candidatus Lloydiibacteriota</taxon>
    </lineage>
</organism>
<name>A0A1G2DBJ3_9BACT</name>
<dbReference type="EMBL" id="MHLO01000041">
    <property type="protein sequence ID" value="OGZ10995.1"/>
    <property type="molecule type" value="Genomic_DNA"/>
</dbReference>
<keyword evidence="1" id="KW-1133">Transmembrane helix</keyword>
<keyword evidence="1" id="KW-0812">Transmembrane</keyword>
<feature type="transmembrane region" description="Helical" evidence="1">
    <location>
        <begin position="21"/>
        <end position="44"/>
    </location>
</feature>
<evidence type="ECO:0000313" key="3">
    <source>
        <dbReference type="Proteomes" id="UP000178636"/>
    </source>
</evidence>
<accession>A0A1G2DBJ3</accession>
<comment type="caution">
    <text evidence="2">The sequence shown here is derived from an EMBL/GenBank/DDBJ whole genome shotgun (WGS) entry which is preliminary data.</text>
</comment>
<dbReference type="Proteomes" id="UP000178636">
    <property type="component" value="Unassembled WGS sequence"/>
</dbReference>